<feature type="compositionally biased region" description="Basic and acidic residues" evidence="1">
    <location>
        <begin position="1"/>
        <end position="17"/>
    </location>
</feature>
<evidence type="ECO:0000256" key="1">
    <source>
        <dbReference type="SAM" id="MobiDB-lite"/>
    </source>
</evidence>
<dbReference type="AlphaFoldDB" id="A0A0U3LHC6"/>
<dbReference type="KEGG" id="sgb:WQO_15840"/>
<evidence type="ECO:0000259" key="2">
    <source>
        <dbReference type="Pfam" id="PF13699"/>
    </source>
</evidence>
<feature type="region of interest" description="Disordered" evidence="1">
    <location>
        <begin position="65"/>
        <end position="107"/>
    </location>
</feature>
<dbReference type="EMBL" id="CP013738">
    <property type="protein sequence ID" value="ALU94683.1"/>
    <property type="molecule type" value="Genomic_DNA"/>
</dbReference>
<name>A0A0U3LHC6_STRGL</name>
<reference evidence="3 4" key="1">
    <citation type="journal article" date="2012" name="J. Bacteriol.">
        <title>Draft genome sequence of Streptomyces globisporus C-1027, which produces an antitumor antibiotic consisting of a nine-membered enediyne with a chromoprotein.</title>
        <authorList>
            <person name="Wang L."/>
            <person name="Wang S."/>
            <person name="He Q."/>
            <person name="Yu T."/>
            <person name="Li Q."/>
            <person name="Hong B."/>
        </authorList>
    </citation>
    <scope>NUCLEOTIDE SEQUENCE [LARGE SCALE GENOMIC DNA]</scope>
    <source>
        <strain evidence="3 4">C-1027</strain>
    </source>
</reference>
<gene>
    <name evidence="3" type="ORF">WQO_15840</name>
</gene>
<dbReference type="InterPro" id="IPR025295">
    <property type="entry name" value="eCIS_core_dom"/>
</dbReference>
<accession>A0A0U3LHC6</accession>
<feature type="domain" description="eCIS core" evidence="2">
    <location>
        <begin position="117"/>
        <end position="188"/>
    </location>
</feature>
<dbReference type="RefSeq" id="WP_058954002.1">
    <property type="nucleotide sequence ID" value="NZ_CP013738.1"/>
</dbReference>
<evidence type="ECO:0000313" key="4">
    <source>
        <dbReference type="Proteomes" id="UP000064183"/>
    </source>
</evidence>
<organism evidence="3 4">
    <name type="scientific">Streptomyces globisporus C-1027</name>
    <dbReference type="NCBI Taxonomy" id="1172567"/>
    <lineage>
        <taxon>Bacteria</taxon>
        <taxon>Bacillati</taxon>
        <taxon>Actinomycetota</taxon>
        <taxon>Actinomycetes</taxon>
        <taxon>Kitasatosporales</taxon>
        <taxon>Streptomycetaceae</taxon>
        <taxon>Streptomyces</taxon>
    </lineage>
</organism>
<protein>
    <recommendedName>
        <fullName evidence="2">eCIS core domain-containing protein</fullName>
    </recommendedName>
</protein>
<proteinExistence type="predicted"/>
<evidence type="ECO:0000313" key="3">
    <source>
        <dbReference type="EMBL" id="ALU94683.1"/>
    </source>
</evidence>
<sequence>MRAQGKDRAGHSDDGPERAAVATPAKESATARQGAAPSGAQPLLALQSTVGNAVAVQMLRRAAVQQREQSQEQDQERQQGQDQQRHRHGAGCGHEEARRSAVQRSAVHDVLRTSGRPLEDAVRTDMESRLGADFSDVRVHDDSAAKASAAEVGARAYTSGSHVVIGDGGGDRHTLAHELTHVIQQRQGQVAGTDNGGGLRVSDPSDRFERAAEANARRVMAAPARTDVQRAPATSGRPAPATASVTASVTAVQRVGNPQEMLGAGHWKGEMETAGHQLLPPKQKGKKKKAKAPVRKLEDILASVGPGLLAELKALAEKGETGRLKLYRTMMAEEANAIMEWKGLAALTEEWITSQEDTAGISKRFRGAVEKGEAGIMPISNHLGDAGQADEYFTNEDTQVTVEFTLKPGAHELLFSPDYMAISGDKGTPYHIRKTRESADNPFPEAAGGEGALAGYIGLKPEEKEPFSLSIGKTDITRLLFQLFVEDMRAVRGEKNLTSGTA</sequence>
<feature type="region of interest" description="Disordered" evidence="1">
    <location>
        <begin position="224"/>
        <end position="245"/>
    </location>
</feature>
<dbReference type="GeneID" id="27783829"/>
<dbReference type="Pfam" id="PF13699">
    <property type="entry name" value="eCIS_core"/>
    <property type="match status" value="1"/>
</dbReference>
<feature type="region of interest" description="Disordered" evidence="1">
    <location>
        <begin position="1"/>
        <end position="38"/>
    </location>
</feature>
<dbReference type="STRING" id="1172567.WQO_15840"/>
<dbReference type="Proteomes" id="UP000064183">
    <property type="component" value="Chromosome"/>
</dbReference>